<dbReference type="SUPFAM" id="SSF49785">
    <property type="entry name" value="Galactose-binding domain-like"/>
    <property type="match status" value="1"/>
</dbReference>
<dbReference type="PROSITE" id="PS00138">
    <property type="entry name" value="SUBTILASE_SER"/>
    <property type="match status" value="1"/>
</dbReference>
<evidence type="ECO:0000313" key="7">
    <source>
        <dbReference type="EMBL" id="KAK0715429.1"/>
    </source>
</evidence>
<evidence type="ECO:0000256" key="3">
    <source>
        <dbReference type="ARBA" id="ARBA00022825"/>
    </source>
</evidence>
<keyword evidence="8" id="KW-1185">Reference proteome</keyword>
<dbReference type="InterPro" id="IPR022398">
    <property type="entry name" value="Peptidase_S8_His-AS"/>
</dbReference>
<dbReference type="GO" id="GO:0004252">
    <property type="term" value="F:serine-type endopeptidase activity"/>
    <property type="evidence" value="ECO:0007669"/>
    <property type="project" value="UniProtKB-UniRule"/>
</dbReference>
<dbReference type="Pfam" id="PF00082">
    <property type="entry name" value="Peptidase_S8"/>
    <property type="match status" value="1"/>
</dbReference>
<feature type="active site" description="Charge relay system" evidence="4">
    <location>
        <position position="497"/>
    </location>
</feature>
<protein>
    <submittedName>
        <fullName evidence="7">Peptidase S8/S53 domain-containing protein</fullName>
    </submittedName>
</protein>
<dbReference type="PROSITE" id="PS51892">
    <property type="entry name" value="SUBTILASE"/>
    <property type="match status" value="1"/>
</dbReference>
<dbReference type="AlphaFoldDB" id="A0AA40DTC0"/>
<name>A0AA40DTC0_9PEZI</name>
<dbReference type="Gene3D" id="2.60.120.380">
    <property type="match status" value="1"/>
</dbReference>
<dbReference type="Proteomes" id="UP001172102">
    <property type="component" value="Unassembled WGS sequence"/>
</dbReference>
<comment type="similarity">
    <text evidence="4">Belongs to the peptidase S8 family.</text>
</comment>
<dbReference type="PANTHER" id="PTHR43399:SF5">
    <property type="entry name" value="PEPTIDASE S8 FAMILY WITH PROTEASE-ASSOCIATED DOMAIN"/>
    <property type="match status" value="1"/>
</dbReference>
<dbReference type="SUPFAM" id="SSF52743">
    <property type="entry name" value="Subtilisin-like"/>
    <property type="match status" value="1"/>
</dbReference>
<feature type="domain" description="Peptidase S8/S53" evidence="6">
    <location>
        <begin position="220"/>
        <end position="558"/>
    </location>
</feature>
<dbReference type="InterPro" id="IPR036852">
    <property type="entry name" value="Peptidase_S8/S53_dom_sf"/>
</dbReference>
<dbReference type="InterPro" id="IPR000209">
    <property type="entry name" value="Peptidase_S8/S53_dom"/>
</dbReference>
<dbReference type="PROSITE" id="PS00137">
    <property type="entry name" value="SUBTILASE_HIS"/>
    <property type="match status" value="1"/>
</dbReference>
<keyword evidence="3 4" id="KW-0720">Serine protease</keyword>
<organism evidence="7 8">
    <name type="scientific">Lasiosphaeris hirsuta</name>
    <dbReference type="NCBI Taxonomy" id="260670"/>
    <lineage>
        <taxon>Eukaryota</taxon>
        <taxon>Fungi</taxon>
        <taxon>Dikarya</taxon>
        <taxon>Ascomycota</taxon>
        <taxon>Pezizomycotina</taxon>
        <taxon>Sordariomycetes</taxon>
        <taxon>Sordariomycetidae</taxon>
        <taxon>Sordariales</taxon>
        <taxon>Lasiosphaeriaceae</taxon>
        <taxon>Lasiosphaeris</taxon>
    </lineage>
</organism>
<evidence type="ECO:0000256" key="2">
    <source>
        <dbReference type="ARBA" id="ARBA00022801"/>
    </source>
</evidence>
<reference evidence="7" key="1">
    <citation type="submission" date="2023-06" db="EMBL/GenBank/DDBJ databases">
        <title>Genome-scale phylogeny and comparative genomics of the fungal order Sordariales.</title>
        <authorList>
            <consortium name="Lawrence Berkeley National Laboratory"/>
            <person name="Hensen N."/>
            <person name="Bonometti L."/>
            <person name="Westerberg I."/>
            <person name="Brannstrom I.O."/>
            <person name="Guillou S."/>
            <person name="Cros-Aarteil S."/>
            <person name="Calhoun S."/>
            <person name="Haridas S."/>
            <person name="Kuo A."/>
            <person name="Mondo S."/>
            <person name="Pangilinan J."/>
            <person name="Riley R."/>
            <person name="Labutti K."/>
            <person name="Andreopoulos B."/>
            <person name="Lipzen A."/>
            <person name="Chen C."/>
            <person name="Yanf M."/>
            <person name="Daum C."/>
            <person name="Ng V."/>
            <person name="Clum A."/>
            <person name="Steindorff A."/>
            <person name="Ohm R."/>
            <person name="Martin F."/>
            <person name="Silar P."/>
            <person name="Natvig D."/>
            <person name="Lalanne C."/>
            <person name="Gautier V."/>
            <person name="Ament-Velasquez S.L."/>
            <person name="Kruys A."/>
            <person name="Hutchinson M.I."/>
            <person name="Powell A.J."/>
            <person name="Barry K."/>
            <person name="Miller A.N."/>
            <person name="Grigoriev I.V."/>
            <person name="Debuchy R."/>
            <person name="Gladieux P."/>
            <person name="Thoren M.H."/>
            <person name="Johannesson H."/>
        </authorList>
    </citation>
    <scope>NUCLEOTIDE SEQUENCE</scope>
    <source>
        <strain evidence="7">SMH4607-1</strain>
    </source>
</reference>
<dbReference type="PRINTS" id="PR00723">
    <property type="entry name" value="SUBTILISIN"/>
</dbReference>
<dbReference type="InterPro" id="IPR034058">
    <property type="entry name" value="TagA/B/C/D_pept_dom"/>
</dbReference>
<proteinExistence type="inferred from homology"/>
<feature type="active site" description="Charge relay system" evidence="4">
    <location>
        <position position="272"/>
    </location>
</feature>
<feature type="active site" description="Charge relay system" evidence="4">
    <location>
        <position position="229"/>
    </location>
</feature>
<evidence type="ECO:0000256" key="4">
    <source>
        <dbReference type="PROSITE-ProRule" id="PRU01240"/>
    </source>
</evidence>
<keyword evidence="2 4" id="KW-0378">Hydrolase</keyword>
<evidence type="ECO:0000259" key="6">
    <source>
        <dbReference type="Pfam" id="PF00082"/>
    </source>
</evidence>
<comment type="caution">
    <text evidence="7">The sequence shown here is derived from an EMBL/GenBank/DDBJ whole genome shotgun (WGS) entry which is preliminary data.</text>
</comment>
<feature type="region of interest" description="Disordered" evidence="5">
    <location>
        <begin position="670"/>
        <end position="689"/>
    </location>
</feature>
<evidence type="ECO:0000256" key="1">
    <source>
        <dbReference type="ARBA" id="ARBA00022670"/>
    </source>
</evidence>
<dbReference type="GO" id="GO:0006508">
    <property type="term" value="P:proteolysis"/>
    <property type="evidence" value="ECO:0007669"/>
    <property type="project" value="UniProtKB-KW"/>
</dbReference>
<dbReference type="EMBL" id="JAUKUA010000004">
    <property type="protein sequence ID" value="KAK0715429.1"/>
    <property type="molecule type" value="Genomic_DNA"/>
</dbReference>
<sequence>MATITINGNSLDPQAPTVTLRAFGLVQETAKDSDYILVQTNCPLTKEVKKELADKQVELQEKVSDDTYLCAYKPEDLSEVRDLPFVAYANVYQPHFVIESRLKTVPAASSPTHPLLPSPARTEHTVEVDVGFHQGVNATDTPGLVEALAAAAHLDAETLETNGDKVRITVQHRYLSDVAALDQVKSIHQVHAVKLHNNVARGVLHLDKVIHPVEATQYEGQGQLVCVSDTGFDKGSLRPDDVRDAFKTGSTVRVKALYALGRDGNCSDPDGHGTHVCGSVLGDETSKATGERVQGTAPKATLVMQSLLDRRGGLGGIPADLRDLFGTPYAEHGVRIHTNSWGSSPKPFRQIEYNSESKEIDDFVDKHRDMVILFAGGNDGMDAAPRDGQVDRAQVGSQAAAKNCITVGASESVRPEINVRYSRFGYPKQPLGSDLVANNAQGMAAFSSRGPTLEGRIKPDIVAPGTCILSTLSSRASDTKDWGASADPKFMFSGGTSMATPLVAGCCAVLRETLVKNGTPKPSAALIKALLINGAVELAGQYTPTEAGTSPNDSSGWGRVDVANSVVIPDMTTAGADGIKSTADQTAGFVDEDSPLDTFDEFTFTIPVLTGAGRSRPATLKVTLVWTDPAGEKLQNDLDLIVVAGGGEVERHGNQRAREFVVKTKAVRDAEEAATPRNGHAGEPYDRKNNVEQVVWEGVEGEVRVVVRAHNVSSPKGQTFALAWKVY</sequence>
<evidence type="ECO:0000313" key="8">
    <source>
        <dbReference type="Proteomes" id="UP001172102"/>
    </source>
</evidence>
<evidence type="ECO:0000256" key="5">
    <source>
        <dbReference type="SAM" id="MobiDB-lite"/>
    </source>
</evidence>
<dbReference type="CDD" id="cd04842">
    <property type="entry name" value="Peptidases_S8_Kp43_protease"/>
    <property type="match status" value="1"/>
</dbReference>
<dbReference type="PANTHER" id="PTHR43399">
    <property type="entry name" value="SUBTILISIN-RELATED"/>
    <property type="match status" value="1"/>
</dbReference>
<dbReference type="InterPro" id="IPR023828">
    <property type="entry name" value="Peptidase_S8_Ser-AS"/>
</dbReference>
<gene>
    <name evidence="7" type="ORF">B0H67DRAFT_634751</name>
</gene>
<accession>A0AA40DTC0</accession>
<dbReference type="InterPro" id="IPR008979">
    <property type="entry name" value="Galactose-bd-like_sf"/>
</dbReference>
<dbReference type="InterPro" id="IPR051048">
    <property type="entry name" value="Peptidase_S8/S53_subtilisin"/>
</dbReference>
<dbReference type="InterPro" id="IPR015500">
    <property type="entry name" value="Peptidase_S8_subtilisin-rel"/>
</dbReference>
<keyword evidence="1 4" id="KW-0645">Protease</keyword>
<dbReference type="Gene3D" id="3.40.50.200">
    <property type="entry name" value="Peptidase S8/S53 domain"/>
    <property type="match status" value="1"/>
</dbReference>